<sequence length="409" mass="42822">MKKIVLLIMLAGVSFAFAEGGITGGIQDDLVSQISKFYPTFQSAAKGLLYSLAVISLVVNFGLMAVRGELEITGATAQLVKYALIVGFFSTLINSPSWFVNIHNALNNLAQKAGGIGNLEDALNNLRNLWVTWWELDFGPTEVANSIGLFIIMLVVSIIVFFMISTALTTYAFFLLSVYVGVFWLGFGSYEQTRPWAINAISNLVRNGIKWVLSMLIISIAISSVLNLNKDLLASEGMADFSLWFNFLGITIVFYSVNNGINNWVDSYFTGSGGGENSSGTQLVQTAMNVAGGAMAGAMAGAKGASDTIAAAKASGQETSALGKIGSYAGGMTSGAAKGGIHGGDSFAKSWAKGIDPNSSGGGANNSPTPDKNKDWSNSSTPQDGDVGGGTGGSIAEPKVGGEINKNQY</sequence>
<proteinExistence type="predicted"/>
<dbReference type="AlphaFoldDB" id="A0A0S4XQC8"/>
<dbReference type="GO" id="GO:0016020">
    <property type="term" value="C:membrane"/>
    <property type="evidence" value="ECO:0007669"/>
    <property type="project" value="UniProtKB-SubCell"/>
</dbReference>
<feature type="transmembrane region" description="Helical" evidence="6">
    <location>
        <begin position="241"/>
        <end position="257"/>
    </location>
</feature>
<organism evidence="8">
    <name type="scientific">Sulfurovum sp. enrichment culture clone C5</name>
    <dbReference type="NCBI Taxonomy" id="497650"/>
    <lineage>
        <taxon>Bacteria</taxon>
        <taxon>Pseudomonadati</taxon>
        <taxon>Campylobacterota</taxon>
        <taxon>Epsilonproteobacteria</taxon>
        <taxon>Campylobacterales</taxon>
        <taxon>Sulfurovaceae</taxon>
        <taxon>Sulfurovum</taxon>
        <taxon>environmental samples</taxon>
    </lineage>
</organism>
<name>A0A0S4XQC8_9BACT</name>
<feature type="transmembrane region" description="Helical" evidence="6">
    <location>
        <begin position="143"/>
        <end position="164"/>
    </location>
</feature>
<evidence type="ECO:0000256" key="2">
    <source>
        <dbReference type="ARBA" id="ARBA00022692"/>
    </source>
</evidence>
<feature type="transmembrane region" description="Helical" evidence="6">
    <location>
        <begin position="171"/>
        <end position="189"/>
    </location>
</feature>
<dbReference type="InterPro" id="IPR007688">
    <property type="entry name" value="Conjugal_tfr_TrbL/VirB6"/>
</dbReference>
<keyword evidence="2 6" id="KW-0812">Transmembrane</keyword>
<evidence type="ECO:0000256" key="7">
    <source>
        <dbReference type="SAM" id="SignalP"/>
    </source>
</evidence>
<feature type="compositionally biased region" description="Polar residues" evidence="5">
    <location>
        <begin position="365"/>
        <end position="383"/>
    </location>
</feature>
<feature type="signal peptide" evidence="7">
    <location>
        <begin position="1"/>
        <end position="18"/>
    </location>
</feature>
<keyword evidence="3 6" id="KW-1133">Transmembrane helix</keyword>
<evidence type="ECO:0000256" key="3">
    <source>
        <dbReference type="ARBA" id="ARBA00022989"/>
    </source>
</evidence>
<keyword evidence="4 6" id="KW-0472">Membrane</keyword>
<feature type="chain" id="PRO_5006630111" evidence="7">
    <location>
        <begin position="19"/>
        <end position="409"/>
    </location>
</feature>
<keyword evidence="7" id="KW-0732">Signal</keyword>
<evidence type="ECO:0000313" key="8">
    <source>
        <dbReference type="EMBL" id="CUV66184.1"/>
    </source>
</evidence>
<comment type="subcellular location">
    <subcellularLocation>
        <location evidence="1">Membrane</location>
        <topology evidence="1">Multi-pass membrane protein</topology>
    </subcellularLocation>
</comment>
<dbReference type="EMBL" id="FAXN01000069">
    <property type="protein sequence ID" value="CUV66184.1"/>
    <property type="molecule type" value="Genomic_DNA"/>
</dbReference>
<accession>A0A0S4XQC8</accession>
<evidence type="ECO:0000256" key="6">
    <source>
        <dbReference type="SAM" id="Phobius"/>
    </source>
</evidence>
<evidence type="ECO:0000256" key="4">
    <source>
        <dbReference type="ARBA" id="ARBA00023136"/>
    </source>
</evidence>
<protein>
    <submittedName>
        <fullName evidence="8">Putative plasmid conjugal transfer protein TrbL</fullName>
    </submittedName>
</protein>
<dbReference type="Pfam" id="PF04610">
    <property type="entry name" value="TrbL"/>
    <property type="match status" value="1"/>
</dbReference>
<feature type="transmembrane region" description="Helical" evidence="6">
    <location>
        <begin position="79"/>
        <end position="99"/>
    </location>
</feature>
<dbReference type="GO" id="GO:0030255">
    <property type="term" value="P:protein secretion by the type IV secretion system"/>
    <property type="evidence" value="ECO:0007669"/>
    <property type="project" value="InterPro"/>
</dbReference>
<feature type="region of interest" description="Disordered" evidence="5">
    <location>
        <begin position="351"/>
        <end position="409"/>
    </location>
</feature>
<gene>
    <name evidence="8" type="ORF">BN3087_660014</name>
</gene>
<reference evidence="8" key="1">
    <citation type="submission" date="2015-11" db="EMBL/GenBank/DDBJ databases">
        <authorList>
            <person name="Zhang Y."/>
            <person name="Guo Z."/>
        </authorList>
    </citation>
    <scope>NUCLEOTIDE SEQUENCE</scope>
    <source>
        <strain evidence="8">BN30871</strain>
    </source>
</reference>
<feature type="transmembrane region" description="Helical" evidence="6">
    <location>
        <begin position="209"/>
        <end position="229"/>
    </location>
</feature>
<evidence type="ECO:0000256" key="1">
    <source>
        <dbReference type="ARBA" id="ARBA00004141"/>
    </source>
</evidence>
<evidence type="ECO:0000256" key="5">
    <source>
        <dbReference type="SAM" id="MobiDB-lite"/>
    </source>
</evidence>
<feature type="transmembrane region" description="Helical" evidence="6">
    <location>
        <begin position="44"/>
        <end position="67"/>
    </location>
</feature>